<comment type="similarity">
    <text evidence="3 7">Belongs to the flagella basal body rod proteins family.</text>
</comment>
<evidence type="ECO:0000259" key="8">
    <source>
        <dbReference type="Pfam" id="PF06429"/>
    </source>
</evidence>
<evidence type="ECO:0000256" key="4">
    <source>
        <dbReference type="ARBA" id="ARBA00016244"/>
    </source>
</evidence>
<evidence type="ECO:0000256" key="6">
    <source>
        <dbReference type="ARBA" id="ARBA00023143"/>
    </source>
</evidence>
<evidence type="ECO:0000256" key="2">
    <source>
        <dbReference type="ARBA" id="ARBA00004613"/>
    </source>
</evidence>
<feature type="domain" description="Flagellar hook-associated protein FlgK helical" evidence="9">
    <location>
        <begin position="91"/>
        <end position="319"/>
    </location>
</feature>
<evidence type="ECO:0000313" key="10">
    <source>
        <dbReference type="EMBL" id="ANI14877.1"/>
    </source>
</evidence>
<dbReference type="PANTHER" id="PTHR30033">
    <property type="entry name" value="FLAGELLAR HOOK-ASSOCIATED PROTEIN 1"/>
    <property type="match status" value="1"/>
</dbReference>
<evidence type="ECO:0000256" key="3">
    <source>
        <dbReference type="ARBA" id="ARBA00009677"/>
    </source>
</evidence>
<dbReference type="PANTHER" id="PTHR30033:SF1">
    <property type="entry name" value="FLAGELLAR HOOK-ASSOCIATED PROTEIN 1"/>
    <property type="match status" value="1"/>
</dbReference>
<dbReference type="GO" id="GO:0044780">
    <property type="term" value="P:bacterial-type flagellum assembly"/>
    <property type="evidence" value="ECO:0007669"/>
    <property type="project" value="InterPro"/>
</dbReference>
<keyword evidence="10" id="KW-0282">Flagellum</keyword>
<gene>
    <name evidence="7" type="primary">flgK</name>
    <name evidence="10" type="ORF">A9C11_13160</name>
</gene>
<dbReference type="PRINTS" id="PR01005">
    <property type="entry name" value="FLGHOOKAP1"/>
</dbReference>
<proteinExistence type="inferred from homology"/>
<dbReference type="NCBIfam" id="TIGR02492">
    <property type="entry name" value="flgK_ends"/>
    <property type="match status" value="1"/>
</dbReference>
<dbReference type="RefSeq" id="WP_009622731.1">
    <property type="nucleotide sequence ID" value="NZ_CP015878.1"/>
</dbReference>
<name>A0A1A9KB48_9PSED</name>
<protein>
    <recommendedName>
        <fullName evidence="4 7">Flagellar hook-associated protein 1</fullName>
        <shortName evidence="7">HAP1</shortName>
    </recommendedName>
</protein>
<feature type="domain" description="Flagellar basal-body/hook protein C-terminal" evidence="8">
    <location>
        <begin position="414"/>
        <end position="452"/>
    </location>
</feature>
<keyword evidence="10" id="KW-0969">Cilium</keyword>
<evidence type="ECO:0000256" key="1">
    <source>
        <dbReference type="ARBA" id="ARBA00004365"/>
    </source>
</evidence>
<evidence type="ECO:0000313" key="11">
    <source>
        <dbReference type="Proteomes" id="UP000077748"/>
    </source>
</evidence>
<keyword evidence="5 7" id="KW-0964">Secreted</keyword>
<evidence type="ECO:0000259" key="9">
    <source>
        <dbReference type="Pfam" id="PF22638"/>
    </source>
</evidence>
<reference evidence="10 11" key="1">
    <citation type="submission" date="2016-05" db="EMBL/GenBank/DDBJ databases">
        <title>Genome Sequence of Pseudomonas citronellolis Strain SJTE-3, an Estrogens and Persistent Organic Pollutants degradation strain.</title>
        <authorList>
            <person name="Liang R."/>
        </authorList>
    </citation>
    <scope>NUCLEOTIDE SEQUENCE [LARGE SCALE GENOMIC DNA]</scope>
    <source>
        <strain evidence="10 11">SJTE-3</strain>
    </source>
</reference>
<dbReference type="InterPro" id="IPR053927">
    <property type="entry name" value="FlgK_helical"/>
</dbReference>
<organism evidence="10 11">
    <name type="scientific">Pseudomonas citronellolis</name>
    <dbReference type="NCBI Taxonomy" id="53408"/>
    <lineage>
        <taxon>Bacteria</taxon>
        <taxon>Pseudomonadati</taxon>
        <taxon>Pseudomonadota</taxon>
        <taxon>Gammaproteobacteria</taxon>
        <taxon>Pseudomonadales</taxon>
        <taxon>Pseudomonadaceae</taxon>
        <taxon>Pseudomonas</taxon>
    </lineage>
</organism>
<comment type="subcellular location">
    <subcellularLocation>
        <location evidence="1 7">Bacterial flagellum</location>
    </subcellularLocation>
    <subcellularLocation>
        <location evidence="2 7">Secreted</location>
    </subcellularLocation>
</comment>
<dbReference type="GO" id="GO:0009424">
    <property type="term" value="C:bacterial-type flagellum hook"/>
    <property type="evidence" value="ECO:0007669"/>
    <property type="project" value="UniProtKB-UniRule"/>
</dbReference>
<dbReference type="GO" id="GO:0005198">
    <property type="term" value="F:structural molecule activity"/>
    <property type="evidence" value="ECO:0007669"/>
    <property type="project" value="UniProtKB-UniRule"/>
</dbReference>
<dbReference type="AlphaFoldDB" id="A0A1A9KB48"/>
<dbReference type="Pfam" id="PF22638">
    <property type="entry name" value="FlgK_D1"/>
    <property type="match status" value="1"/>
</dbReference>
<accession>A0A1A9KB48</accession>
<keyword evidence="6 7" id="KW-0975">Bacterial flagellum</keyword>
<keyword evidence="10" id="KW-0966">Cell projection</keyword>
<sequence length="455" mass="47479">MSNLTQIAYSGVRASEIGLSITGQNTSNVNTPGFSRLSVLTSSLGGQGSLSPGGGVKVTGIRRMSDDFLNQQLWRATTAQNYYSNAQQYLGSLEDLMSSDGASISVGLDNFFAALSEASATPDSTALRQQIIAEAGNLAQRFNTLSGNLDTQLKSLQEQRGTMVGEINGLTGNIALLNKKIVAAQSAAADPSALQDQRDALITQLSQYSSIRTSAAADGSVSVSLANGQPLVAGASAAQLKVSLTSSGEQDVSLAFAGTQFAIHQQDLGGAMGALYDTEYQTLRPNLDSLAQMATQVADLVNSTLAGGYDLNGNPGQALLQANPGSTAKLLSLTGLQPTELALSDSAGEKGNNGNLLKLIDLKSQVISVDGNQVTLNDAYAGLIGRVASDSRQNQADLDTAKTVTQQAQNQRDSVSAVNLDEEAVNLMTYQQAYQANMKVISTAKDLFDSMLAAF</sequence>
<dbReference type="SUPFAM" id="SSF64518">
    <property type="entry name" value="Phase 1 flagellin"/>
    <property type="match status" value="1"/>
</dbReference>
<dbReference type="Proteomes" id="UP000077748">
    <property type="component" value="Chromosome"/>
</dbReference>
<evidence type="ECO:0000256" key="5">
    <source>
        <dbReference type="ARBA" id="ARBA00022525"/>
    </source>
</evidence>
<dbReference type="GO" id="GO:0005576">
    <property type="term" value="C:extracellular region"/>
    <property type="evidence" value="ECO:0007669"/>
    <property type="project" value="UniProtKB-SubCell"/>
</dbReference>
<dbReference type="Pfam" id="PF06429">
    <property type="entry name" value="Flg_bbr_C"/>
    <property type="match status" value="1"/>
</dbReference>
<dbReference type="InterPro" id="IPR010930">
    <property type="entry name" value="Flg_bb/hook_C_dom"/>
</dbReference>
<dbReference type="InterPro" id="IPR002371">
    <property type="entry name" value="FlgK"/>
</dbReference>
<evidence type="ECO:0000256" key="7">
    <source>
        <dbReference type="RuleBase" id="RU362065"/>
    </source>
</evidence>
<dbReference type="EMBL" id="CP015878">
    <property type="protein sequence ID" value="ANI14877.1"/>
    <property type="molecule type" value="Genomic_DNA"/>
</dbReference>